<evidence type="ECO:0000259" key="1">
    <source>
        <dbReference type="Pfam" id="PF13470"/>
    </source>
</evidence>
<feature type="domain" description="PIN" evidence="1">
    <location>
        <begin position="3"/>
        <end position="118"/>
    </location>
</feature>
<dbReference type="InterPro" id="IPR002716">
    <property type="entry name" value="PIN_dom"/>
</dbReference>
<evidence type="ECO:0000313" key="3">
    <source>
        <dbReference type="Proteomes" id="UP000006050"/>
    </source>
</evidence>
<reference evidence="3" key="1">
    <citation type="submission" date="2012-06" db="EMBL/GenBank/DDBJ databases">
        <title>The complete genome of Belliella baltica DSM 15883.</title>
        <authorList>
            <person name="Lucas S."/>
            <person name="Copeland A."/>
            <person name="Lapidus A."/>
            <person name="Goodwin L."/>
            <person name="Pitluck S."/>
            <person name="Peters L."/>
            <person name="Mikhailova N."/>
            <person name="Davenport K."/>
            <person name="Kyrpides N."/>
            <person name="Mavromatis K."/>
            <person name="Pagani I."/>
            <person name="Ivanova N."/>
            <person name="Ovchinnikova G."/>
            <person name="Zeytun A."/>
            <person name="Detter J.C."/>
            <person name="Han C."/>
            <person name="Land M."/>
            <person name="Hauser L."/>
            <person name="Markowitz V."/>
            <person name="Cheng J.-F."/>
            <person name="Hugenholtz P."/>
            <person name="Woyke T."/>
            <person name="Wu D."/>
            <person name="Tindall B."/>
            <person name="Pomrenke H."/>
            <person name="Brambilla E."/>
            <person name="Klenk H.-P."/>
            <person name="Eisen J.A."/>
        </authorList>
    </citation>
    <scope>NUCLEOTIDE SEQUENCE [LARGE SCALE GENOMIC DNA]</scope>
    <source>
        <strain evidence="3">DSM 15883 / CIP 108006 / LMG 21964 / BA134</strain>
    </source>
</reference>
<name>I3Z363_BELBD</name>
<keyword evidence="3" id="KW-1185">Reference proteome</keyword>
<sequence>MKRILIDTDVILDFFFDREPFSDNAAKVLALCESKAISGHITSVIISNVYYLLRQNAKHEKVVDKLNQLISITEVLTTDKEAILRALNSPFKDFEDALQNFSAEMIGDIDVIVTRNTKDFKNSALGVMTPENYLKVLIASHQHAL</sequence>
<accession>I3Z363</accession>
<dbReference type="PATRIC" id="fig|866536.3.peg.1072"/>
<dbReference type="KEGG" id="bbd:Belba_1041"/>
<dbReference type="eggNOG" id="COG2402">
    <property type="taxonomic scope" value="Bacteria"/>
</dbReference>
<protein>
    <submittedName>
        <fullName evidence="2">Putative nucleic acid-binding protein, contains PIN domain</fullName>
    </submittedName>
</protein>
<dbReference type="InterPro" id="IPR029060">
    <property type="entry name" value="PIN-like_dom_sf"/>
</dbReference>
<dbReference type="RefSeq" id="WP_014771687.1">
    <property type="nucleotide sequence ID" value="NC_018010.1"/>
</dbReference>
<dbReference type="STRING" id="866536.Belba_1041"/>
<dbReference type="SUPFAM" id="SSF88723">
    <property type="entry name" value="PIN domain-like"/>
    <property type="match status" value="1"/>
</dbReference>
<gene>
    <name evidence="2" type="ordered locus">Belba_1041</name>
</gene>
<dbReference type="Gene3D" id="3.40.50.1010">
    <property type="entry name" value="5'-nuclease"/>
    <property type="match status" value="1"/>
</dbReference>
<dbReference type="AlphaFoldDB" id="I3Z363"/>
<evidence type="ECO:0000313" key="2">
    <source>
        <dbReference type="EMBL" id="AFL83681.1"/>
    </source>
</evidence>
<dbReference type="Proteomes" id="UP000006050">
    <property type="component" value="Chromosome"/>
</dbReference>
<dbReference type="OrthoDB" id="1148871at2"/>
<dbReference type="Pfam" id="PF13470">
    <property type="entry name" value="PIN_3"/>
    <property type="match status" value="1"/>
</dbReference>
<dbReference type="EMBL" id="CP003281">
    <property type="protein sequence ID" value="AFL83681.1"/>
    <property type="molecule type" value="Genomic_DNA"/>
</dbReference>
<proteinExistence type="predicted"/>
<dbReference type="HOGENOM" id="CLU_124456_3_1_10"/>
<organism evidence="2 3">
    <name type="scientific">Belliella baltica (strain DSM 15883 / CIP 108006 / LMG 21964 / BA134)</name>
    <dbReference type="NCBI Taxonomy" id="866536"/>
    <lineage>
        <taxon>Bacteria</taxon>
        <taxon>Pseudomonadati</taxon>
        <taxon>Bacteroidota</taxon>
        <taxon>Cytophagia</taxon>
        <taxon>Cytophagales</taxon>
        <taxon>Cyclobacteriaceae</taxon>
        <taxon>Belliella</taxon>
    </lineage>
</organism>